<reference evidence="9" key="1">
    <citation type="submission" date="2022-06" db="EMBL/GenBank/DDBJ databases">
        <title>Rothia sp. isolated from sandalwood seedling.</title>
        <authorList>
            <person name="Tuikhar N."/>
            <person name="Kirdat K."/>
            <person name="Thorat V."/>
            <person name="Swetha P."/>
            <person name="Padma S."/>
            <person name="Sundararaj R."/>
            <person name="Yadav A."/>
        </authorList>
    </citation>
    <scope>NUCLEOTIDE SEQUENCE</scope>
    <source>
        <strain evidence="9">AR01</strain>
    </source>
</reference>
<accession>A0A9X2HCR1</accession>
<evidence type="ECO:0000259" key="8">
    <source>
        <dbReference type="Pfam" id="PF09335"/>
    </source>
</evidence>
<keyword evidence="4 7" id="KW-0812">Transmembrane</keyword>
<comment type="subcellular location">
    <subcellularLocation>
        <location evidence="1 7">Cell membrane</location>
        <topology evidence="1 7">Multi-pass membrane protein</topology>
    </subcellularLocation>
</comment>
<evidence type="ECO:0000256" key="1">
    <source>
        <dbReference type="ARBA" id="ARBA00004651"/>
    </source>
</evidence>
<keyword evidence="3 7" id="KW-1003">Cell membrane</keyword>
<protein>
    <recommendedName>
        <fullName evidence="7">TVP38/TMEM64 family membrane protein</fullName>
    </recommendedName>
</protein>
<gene>
    <name evidence="9" type="ORF">NBM05_00010</name>
</gene>
<dbReference type="EMBL" id="JANAFB010000001">
    <property type="protein sequence ID" value="MCP3424457.1"/>
    <property type="molecule type" value="Genomic_DNA"/>
</dbReference>
<dbReference type="PANTHER" id="PTHR12677:SF59">
    <property type="entry name" value="GOLGI APPARATUS MEMBRANE PROTEIN TVP38-RELATED"/>
    <property type="match status" value="1"/>
</dbReference>
<evidence type="ECO:0000256" key="5">
    <source>
        <dbReference type="ARBA" id="ARBA00022989"/>
    </source>
</evidence>
<comment type="caution">
    <text evidence="9">The sequence shown here is derived from an EMBL/GenBank/DDBJ whole genome shotgun (WGS) entry which is preliminary data.</text>
</comment>
<dbReference type="PANTHER" id="PTHR12677">
    <property type="entry name" value="GOLGI APPARATUS MEMBRANE PROTEIN TVP38-RELATED"/>
    <property type="match status" value="1"/>
</dbReference>
<feature type="domain" description="VTT" evidence="8">
    <location>
        <begin position="80"/>
        <end position="196"/>
    </location>
</feature>
<evidence type="ECO:0000313" key="10">
    <source>
        <dbReference type="Proteomes" id="UP001139502"/>
    </source>
</evidence>
<evidence type="ECO:0000256" key="7">
    <source>
        <dbReference type="RuleBase" id="RU366058"/>
    </source>
</evidence>
<comment type="similarity">
    <text evidence="2 7">Belongs to the TVP38/TMEM64 family.</text>
</comment>
<feature type="transmembrane region" description="Helical" evidence="7">
    <location>
        <begin position="25"/>
        <end position="43"/>
    </location>
</feature>
<evidence type="ECO:0000256" key="3">
    <source>
        <dbReference type="ARBA" id="ARBA00022475"/>
    </source>
</evidence>
<organism evidence="9 10">
    <name type="scientific">Rothia santali</name>
    <dbReference type="NCBI Taxonomy" id="2949643"/>
    <lineage>
        <taxon>Bacteria</taxon>
        <taxon>Bacillati</taxon>
        <taxon>Actinomycetota</taxon>
        <taxon>Actinomycetes</taxon>
        <taxon>Micrococcales</taxon>
        <taxon>Micrococcaceae</taxon>
        <taxon>Rothia</taxon>
    </lineage>
</organism>
<dbReference type="InterPro" id="IPR015414">
    <property type="entry name" value="TMEM64"/>
</dbReference>
<proteinExistence type="inferred from homology"/>
<evidence type="ECO:0000313" key="9">
    <source>
        <dbReference type="EMBL" id="MCP3424457.1"/>
    </source>
</evidence>
<name>A0A9X2HCR1_9MICC</name>
<dbReference type="Proteomes" id="UP001139502">
    <property type="component" value="Unassembled WGS sequence"/>
</dbReference>
<dbReference type="Pfam" id="PF09335">
    <property type="entry name" value="VTT_dom"/>
    <property type="match status" value="1"/>
</dbReference>
<feature type="transmembrane region" description="Helical" evidence="7">
    <location>
        <begin position="99"/>
        <end position="117"/>
    </location>
</feature>
<evidence type="ECO:0000256" key="4">
    <source>
        <dbReference type="ARBA" id="ARBA00022692"/>
    </source>
</evidence>
<dbReference type="GO" id="GO:0005886">
    <property type="term" value="C:plasma membrane"/>
    <property type="evidence" value="ECO:0007669"/>
    <property type="project" value="UniProtKB-SubCell"/>
</dbReference>
<feature type="transmembrane region" description="Helical" evidence="7">
    <location>
        <begin position="203"/>
        <end position="224"/>
    </location>
</feature>
<dbReference type="AlphaFoldDB" id="A0A9X2HCR1"/>
<evidence type="ECO:0000256" key="2">
    <source>
        <dbReference type="ARBA" id="ARBA00008640"/>
    </source>
</evidence>
<dbReference type="RefSeq" id="WP_254164022.1">
    <property type="nucleotide sequence ID" value="NZ_JANAFB010000001.1"/>
</dbReference>
<keyword evidence="6 7" id="KW-0472">Membrane</keyword>
<sequence length="242" mass="25963">MTDDRNRPAEASRGDSSDGPRWGTVLRNALLVLVLLGMVWLALNVRLPSAEELRADLDRWGWAAWLIFIGLYAVVALTPIPVTVMAVAAGVLFGVVEGSLLSVVGVLIGCWGAYWMARGLGKQTVKRLLGRHASVVEDRLDDAGFQAVYVLRLMPGLPYWPVNYGSGAFGVSQRDFLVASVLATIPGQISLVAVGTMVAQPSVLHGIVLGASWVVVIVMTIWAYRSYKGTAKHQLPGAGLLD</sequence>
<evidence type="ECO:0000256" key="6">
    <source>
        <dbReference type="ARBA" id="ARBA00023136"/>
    </source>
</evidence>
<keyword evidence="10" id="KW-1185">Reference proteome</keyword>
<keyword evidence="5 7" id="KW-1133">Transmembrane helix</keyword>
<feature type="transmembrane region" description="Helical" evidence="7">
    <location>
        <begin position="176"/>
        <end position="197"/>
    </location>
</feature>
<dbReference type="InterPro" id="IPR032816">
    <property type="entry name" value="VTT_dom"/>
</dbReference>
<feature type="transmembrane region" description="Helical" evidence="7">
    <location>
        <begin position="64"/>
        <end position="93"/>
    </location>
</feature>